<dbReference type="OrthoDB" id="19329at2759"/>
<dbReference type="InterPro" id="IPR040025">
    <property type="entry name" value="Znf622/Rei1/Reh1"/>
</dbReference>
<sequence length="414" mass="49099">MKYLIFNEVLNEFCRYQLNDKKMSNPQFTCTLCKISIKKKLFFPKKLNTYRSEWHLYNLKRKIAGFPTVSAEIFSRKVVERKAMLMEESYKLISKKKKNIKHDDFINNLKILEHKNSNEQSNLDKFDIYEASQKSFDDVNTFDDINLHSVTLEKVSSNKTDEEAIIEERIAKSTSLEITDCLFCTLKFHTLDENLKHMKKVHSLFLPHQEYLVDLEGLIKYLGEKISIGNLCLSCEKVGRNLNSIRQHMFSKGHYSIAYNTEEQKLELSDYYDFRPSYFANDNDSDWEDISSDQDSKDSISSIGSFEDENIMIDNDYELILPSKMRLGHRSLIRYYQQNLHPRNFQKQTKDRNKSGLIRQEYVQRSLQGVSDSRRKFSQKHIKTFQDFRQKENFRTSVALKSNHQKHFRNELLQ</sequence>
<reference evidence="3" key="1">
    <citation type="journal article" date="2016" name="Nat. Commun.">
        <title>Genome analysis of three Pneumocystis species reveals adaptation mechanisms to life exclusively in mammalian hosts.</title>
        <authorList>
            <person name="Ma L."/>
            <person name="Chen Z."/>
            <person name="Huang D.W."/>
            <person name="Kutty G."/>
            <person name="Ishihara M."/>
            <person name="Wang H."/>
            <person name="Abouelleil A."/>
            <person name="Bishop L."/>
            <person name="Davey E."/>
            <person name="Deng R."/>
            <person name="Deng X."/>
            <person name="Fan L."/>
            <person name="Fantoni G."/>
            <person name="Fitzgerald M."/>
            <person name="Gogineni E."/>
            <person name="Goldberg J.M."/>
            <person name="Handley G."/>
            <person name="Hu X."/>
            <person name="Huber C."/>
            <person name="Jiao X."/>
            <person name="Jones K."/>
            <person name="Levin J.Z."/>
            <person name="Liu Y."/>
            <person name="Macdonald P."/>
            <person name="Melnikov A."/>
            <person name="Raley C."/>
            <person name="Sassi M."/>
            <person name="Sherman B.T."/>
            <person name="Song X."/>
            <person name="Sykes S."/>
            <person name="Tran B."/>
            <person name="Walsh L."/>
            <person name="Xia Y."/>
            <person name="Yang J."/>
            <person name="Young S."/>
            <person name="Zeng Q."/>
            <person name="Zheng X."/>
            <person name="Stephens R."/>
            <person name="Nusbaum C."/>
            <person name="Birren B.W."/>
            <person name="Azadi P."/>
            <person name="Lempicki R.A."/>
            <person name="Cuomo C.A."/>
            <person name="Kovacs J.A."/>
        </authorList>
    </citation>
    <scope>NUCLEOTIDE SEQUENCE [LARGE SCALE GENOMIC DNA]</scope>
    <source>
        <strain evidence="3">RU7</strain>
    </source>
</reference>
<dbReference type="InterPro" id="IPR041661">
    <property type="entry name" value="ZN622/Rei1/Reh1_Znf-C2H2"/>
</dbReference>
<dbReference type="GeneID" id="28939616"/>
<dbReference type="PROSITE" id="PS00028">
    <property type="entry name" value="ZINC_FINGER_C2H2_1"/>
    <property type="match status" value="1"/>
</dbReference>
<keyword evidence="3" id="KW-1185">Reference proteome</keyword>
<proteinExistence type="predicted"/>
<dbReference type="PANTHER" id="PTHR13182">
    <property type="entry name" value="ZINC FINGER PROTEIN 622"/>
    <property type="match status" value="1"/>
</dbReference>
<name>A0A0W4ZTY7_PNEJ7</name>
<dbReference type="STRING" id="1408657.A0A0W4ZTY7"/>
<dbReference type="EMBL" id="LFWA01000004">
    <property type="protein sequence ID" value="KTW31837.1"/>
    <property type="molecule type" value="Genomic_DNA"/>
</dbReference>
<dbReference type="AlphaFoldDB" id="A0A0W4ZTY7"/>
<dbReference type="GO" id="GO:0042273">
    <property type="term" value="P:ribosomal large subunit biogenesis"/>
    <property type="evidence" value="ECO:0007669"/>
    <property type="project" value="TreeGrafter"/>
</dbReference>
<dbReference type="GO" id="GO:0030687">
    <property type="term" value="C:preribosome, large subunit precursor"/>
    <property type="evidence" value="ECO:0007669"/>
    <property type="project" value="TreeGrafter"/>
</dbReference>
<dbReference type="SUPFAM" id="SSF57667">
    <property type="entry name" value="beta-beta-alpha zinc fingers"/>
    <property type="match status" value="1"/>
</dbReference>
<protein>
    <recommendedName>
        <fullName evidence="1">C2H2-type domain-containing protein</fullName>
    </recommendedName>
</protein>
<comment type="caution">
    <text evidence="2">The sequence shown here is derived from an EMBL/GenBank/DDBJ whole genome shotgun (WGS) entry which is preliminary data.</text>
</comment>
<evidence type="ECO:0000313" key="3">
    <source>
        <dbReference type="Proteomes" id="UP000053447"/>
    </source>
</evidence>
<dbReference type="PANTHER" id="PTHR13182:SF8">
    <property type="entry name" value="CYTOPLASMIC 60S SUBUNIT BIOGENESIS FACTOR ZNF622"/>
    <property type="match status" value="1"/>
</dbReference>
<gene>
    <name evidence="2" type="ORF">T551_01098</name>
</gene>
<evidence type="ECO:0000313" key="2">
    <source>
        <dbReference type="EMBL" id="KTW31837.1"/>
    </source>
</evidence>
<dbReference type="VEuPathDB" id="FungiDB:T551_01098"/>
<dbReference type="InterPro" id="IPR013087">
    <property type="entry name" value="Znf_C2H2_type"/>
</dbReference>
<accession>A0A0W4ZTY7</accession>
<feature type="domain" description="C2H2-type" evidence="1">
    <location>
        <begin position="181"/>
        <end position="202"/>
    </location>
</feature>
<dbReference type="Pfam" id="PF12756">
    <property type="entry name" value="zf-C2H2_2"/>
    <property type="match status" value="1"/>
</dbReference>
<organism evidence="2 3">
    <name type="scientific">Pneumocystis jirovecii (strain RU7)</name>
    <name type="common">Human pneumocystis pneumonia agent</name>
    <dbReference type="NCBI Taxonomy" id="1408657"/>
    <lineage>
        <taxon>Eukaryota</taxon>
        <taxon>Fungi</taxon>
        <taxon>Dikarya</taxon>
        <taxon>Ascomycota</taxon>
        <taxon>Taphrinomycotina</taxon>
        <taxon>Pneumocystomycetes</taxon>
        <taxon>Pneumocystaceae</taxon>
        <taxon>Pneumocystis</taxon>
    </lineage>
</organism>
<dbReference type="Proteomes" id="UP000053447">
    <property type="component" value="Unassembled WGS sequence"/>
</dbReference>
<dbReference type="RefSeq" id="XP_018230529.1">
    <property type="nucleotide sequence ID" value="XM_018373361.1"/>
</dbReference>
<dbReference type="InterPro" id="IPR036236">
    <property type="entry name" value="Znf_C2H2_sf"/>
</dbReference>
<evidence type="ECO:0000259" key="1">
    <source>
        <dbReference type="PROSITE" id="PS00028"/>
    </source>
</evidence>
<dbReference type="eggNOG" id="KOG2785">
    <property type="taxonomic scope" value="Eukaryota"/>
</dbReference>